<feature type="region of interest" description="Disordered" evidence="5">
    <location>
        <begin position="403"/>
        <end position="432"/>
    </location>
</feature>
<dbReference type="Pfam" id="PF01734">
    <property type="entry name" value="Patatin"/>
    <property type="match status" value="1"/>
</dbReference>
<reference evidence="7 8" key="1">
    <citation type="submission" date="2019-07" db="EMBL/GenBank/DDBJ databases">
        <title>Pseudomonas mangiferae sp. nov., isolated from bark of mango tree in Thailand.</title>
        <authorList>
            <person name="Srisuk N."/>
            <person name="Anurat P."/>
        </authorList>
    </citation>
    <scope>NUCLEOTIDE SEQUENCE [LARGE SCALE GENOMIC DNA]</scope>
    <source>
        <strain evidence="7 8">DMKU_BBB3-04</strain>
    </source>
</reference>
<feature type="active site" description="Proton acceptor" evidence="4">
    <location>
        <position position="213"/>
    </location>
</feature>
<evidence type="ECO:0000256" key="5">
    <source>
        <dbReference type="SAM" id="MobiDB-lite"/>
    </source>
</evidence>
<dbReference type="AlphaFoldDB" id="A0A553GVZ7"/>
<dbReference type="GO" id="GO:0016042">
    <property type="term" value="P:lipid catabolic process"/>
    <property type="evidence" value="ECO:0007669"/>
    <property type="project" value="UniProtKB-UniRule"/>
</dbReference>
<feature type="short sequence motif" description="DGA/G" evidence="4">
    <location>
        <begin position="213"/>
        <end position="215"/>
    </location>
</feature>
<evidence type="ECO:0000313" key="7">
    <source>
        <dbReference type="EMBL" id="TRX73694.1"/>
    </source>
</evidence>
<feature type="compositionally biased region" description="Low complexity" evidence="5">
    <location>
        <begin position="403"/>
        <end position="423"/>
    </location>
</feature>
<feature type="short sequence motif" description="GXSXG" evidence="4">
    <location>
        <begin position="50"/>
        <end position="54"/>
    </location>
</feature>
<dbReference type="RefSeq" id="WP_143489429.1">
    <property type="nucleotide sequence ID" value="NZ_VJOY01000012.1"/>
</dbReference>
<protein>
    <submittedName>
        <fullName evidence="7">Patatin-like phospholipase family protein</fullName>
    </submittedName>
</protein>
<evidence type="ECO:0000259" key="6">
    <source>
        <dbReference type="PROSITE" id="PS51635"/>
    </source>
</evidence>
<dbReference type="PROSITE" id="PS51635">
    <property type="entry name" value="PNPLA"/>
    <property type="match status" value="1"/>
</dbReference>
<feature type="active site" description="Nucleophile" evidence="4">
    <location>
        <position position="52"/>
    </location>
</feature>
<keyword evidence="2 4" id="KW-0442">Lipid degradation</keyword>
<evidence type="ECO:0000256" key="4">
    <source>
        <dbReference type="PROSITE-ProRule" id="PRU01161"/>
    </source>
</evidence>
<dbReference type="InterPro" id="IPR002641">
    <property type="entry name" value="PNPLA_dom"/>
</dbReference>
<dbReference type="PANTHER" id="PTHR14226:SF57">
    <property type="entry name" value="BLR7027 PROTEIN"/>
    <property type="match status" value="1"/>
</dbReference>
<keyword evidence="8" id="KW-1185">Reference proteome</keyword>
<dbReference type="CDD" id="cd07209">
    <property type="entry name" value="Pat_hypo_Ecoli_Z1214_like"/>
    <property type="match status" value="1"/>
</dbReference>
<proteinExistence type="predicted"/>
<keyword evidence="3 4" id="KW-0443">Lipid metabolism</keyword>
<evidence type="ECO:0000313" key="8">
    <source>
        <dbReference type="Proteomes" id="UP000315235"/>
    </source>
</evidence>
<comment type="caution">
    <text evidence="4">Lacks conserved residue(s) required for the propagation of feature annotation.</text>
</comment>
<dbReference type="OrthoDB" id="9798773at2"/>
<evidence type="ECO:0000256" key="2">
    <source>
        <dbReference type="ARBA" id="ARBA00022963"/>
    </source>
</evidence>
<accession>A0A553GVZ7</accession>
<dbReference type="Gene3D" id="3.40.1090.10">
    <property type="entry name" value="Cytosolic phospholipase A2 catalytic domain"/>
    <property type="match status" value="1"/>
</dbReference>
<dbReference type="GO" id="GO:0016787">
    <property type="term" value="F:hydrolase activity"/>
    <property type="evidence" value="ECO:0007669"/>
    <property type="project" value="UniProtKB-UniRule"/>
</dbReference>
<feature type="domain" description="PNPLA" evidence="6">
    <location>
        <begin position="14"/>
        <end position="226"/>
    </location>
</feature>
<dbReference type="PANTHER" id="PTHR14226">
    <property type="entry name" value="NEUROPATHY TARGET ESTERASE/SWISS CHEESE D.MELANOGASTER"/>
    <property type="match status" value="1"/>
</dbReference>
<dbReference type="SUPFAM" id="SSF52151">
    <property type="entry name" value="FabD/lysophospholipase-like"/>
    <property type="match status" value="1"/>
</dbReference>
<keyword evidence="1 4" id="KW-0378">Hydrolase</keyword>
<gene>
    <name evidence="7" type="ORF">FM069_16300</name>
</gene>
<organism evidence="7 8">
    <name type="scientific">Pseudomonas mangiferae</name>
    <dbReference type="NCBI Taxonomy" id="2593654"/>
    <lineage>
        <taxon>Bacteria</taxon>
        <taxon>Pseudomonadati</taxon>
        <taxon>Pseudomonadota</taxon>
        <taxon>Gammaproteobacteria</taxon>
        <taxon>Pseudomonadales</taxon>
        <taxon>Pseudomonadaceae</taxon>
        <taxon>Pseudomonas</taxon>
    </lineage>
</organism>
<dbReference type="EMBL" id="VJOY01000012">
    <property type="protein sequence ID" value="TRX73694.1"/>
    <property type="molecule type" value="Genomic_DNA"/>
</dbReference>
<evidence type="ECO:0000256" key="3">
    <source>
        <dbReference type="ARBA" id="ARBA00023098"/>
    </source>
</evidence>
<comment type="caution">
    <text evidence="7">The sequence shown here is derived from an EMBL/GenBank/DDBJ whole genome shotgun (WGS) entry which is preliminary data.</text>
</comment>
<name>A0A553GVZ7_9PSED</name>
<dbReference type="InterPro" id="IPR050301">
    <property type="entry name" value="NTE"/>
</dbReference>
<dbReference type="InterPro" id="IPR016035">
    <property type="entry name" value="Acyl_Trfase/lysoPLipase"/>
</dbReference>
<sequence length="432" mass="46632">MTDADRSAQPVTGLILSGGGARAAYQVGVLAAIADLLPNATYNPFPVIVGTSAGAINAVALACGALHFGEAIRRLTRVWQGFHTAQVYRSDWLGVARQSSRFIGQGLFGLRRDEPVALLDNSPLRDLLARELDFTGIAAAVRLRQLRAVAVTAFGYESGQAMTFYQGRATIDPWFRHRRVGIPTRLEVSHLMASSAIPLIFPPQRLNREYFGDGAVRQSAPISPALHLGASRVLVVGVSGNTRHGDDGAIRLRTGRPPTLAQIGGHMLNSTFVDNLETDIEILERINQMNLAMPEERRSRALGSKPVEVLIVSPSQPLDVIAARHRHEMPRALRLFLRGPGATKASGAGALSYLLFEPGYCNELIELGYQDAMAQKDALLAFLHLREAPRPVPLAVVPGASAGEGQQQRAAQGHAQCQAHAQAWPVGQQQDQ</sequence>
<evidence type="ECO:0000256" key="1">
    <source>
        <dbReference type="ARBA" id="ARBA00022801"/>
    </source>
</evidence>
<dbReference type="Proteomes" id="UP000315235">
    <property type="component" value="Unassembled WGS sequence"/>
</dbReference>